<dbReference type="SUPFAM" id="SSF142906">
    <property type="entry name" value="YjbR-like"/>
    <property type="match status" value="1"/>
</dbReference>
<dbReference type="Proteomes" id="UP000255233">
    <property type="component" value="Unassembled WGS sequence"/>
</dbReference>
<accession>A0A379MT51</accession>
<evidence type="ECO:0000313" key="2">
    <source>
        <dbReference type="Proteomes" id="UP000255233"/>
    </source>
</evidence>
<dbReference type="AlphaFoldDB" id="A0A379MT51"/>
<dbReference type="InterPro" id="IPR058532">
    <property type="entry name" value="YjbR/MT2646/Rv2570-like"/>
</dbReference>
<gene>
    <name evidence="1" type="primary">yjbR</name>
    <name evidence="1" type="ORF">NCTC11190_01948</name>
</gene>
<dbReference type="Pfam" id="PF04237">
    <property type="entry name" value="YjbR"/>
    <property type="match status" value="1"/>
</dbReference>
<dbReference type="PANTHER" id="PTHR35145">
    <property type="entry name" value="CYTOPLASMIC PROTEIN-RELATED"/>
    <property type="match status" value="1"/>
</dbReference>
<evidence type="ECO:0000313" key="1">
    <source>
        <dbReference type="EMBL" id="SUE34715.1"/>
    </source>
</evidence>
<dbReference type="PANTHER" id="PTHR35145:SF1">
    <property type="entry name" value="CYTOPLASMIC PROTEIN"/>
    <property type="match status" value="1"/>
</dbReference>
<dbReference type="RefSeq" id="WP_027291463.1">
    <property type="nucleotide sequence ID" value="NZ_UGVL01000001.1"/>
</dbReference>
<dbReference type="OrthoDB" id="9789813at2"/>
<organism evidence="1 2">
    <name type="scientific">Rikenella microfusus</name>
    <dbReference type="NCBI Taxonomy" id="28139"/>
    <lineage>
        <taxon>Bacteria</taxon>
        <taxon>Pseudomonadati</taxon>
        <taxon>Bacteroidota</taxon>
        <taxon>Bacteroidia</taxon>
        <taxon>Bacteroidales</taxon>
        <taxon>Rikenellaceae</taxon>
        <taxon>Rikenella</taxon>
    </lineage>
</organism>
<dbReference type="InterPro" id="IPR038056">
    <property type="entry name" value="YjbR-like_sf"/>
</dbReference>
<dbReference type="Gene3D" id="3.90.1150.30">
    <property type="match status" value="1"/>
</dbReference>
<dbReference type="InterPro" id="IPR007351">
    <property type="entry name" value="YjbR"/>
</dbReference>
<proteinExistence type="predicted"/>
<reference evidence="1 2" key="1">
    <citation type="submission" date="2018-06" db="EMBL/GenBank/DDBJ databases">
        <authorList>
            <consortium name="Pathogen Informatics"/>
            <person name="Doyle S."/>
        </authorList>
    </citation>
    <scope>NUCLEOTIDE SEQUENCE [LARGE SCALE GENOMIC DNA]</scope>
    <source>
        <strain evidence="1 2">NCTC11190</strain>
    </source>
</reference>
<name>A0A379MT51_9BACT</name>
<keyword evidence="2" id="KW-1185">Reference proteome</keyword>
<dbReference type="STRING" id="880526.GCA_000427365_01870"/>
<protein>
    <submittedName>
        <fullName evidence="1">Uncharacterized protein conserved in bacteria</fullName>
    </submittedName>
</protein>
<sequence>MNIEEIRDYCLSKACASEAFPFDEDTMVFRVGDIATQRGKIFALCSLQRSDYILLKCDPERAVELRDRYPEEIEPGWHMNKRLWNGVFLTGPHLTDADIRTMIDHSYELVAASLPRRRREELGL</sequence>
<dbReference type="EMBL" id="UGVL01000001">
    <property type="protein sequence ID" value="SUE34715.1"/>
    <property type="molecule type" value="Genomic_DNA"/>
</dbReference>